<dbReference type="PROSITE" id="PS00136">
    <property type="entry name" value="SUBTILASE_ASP"/>
    <property type="match status" value="1"/>
</dbReference>
<accession>A0A9P1P7W1</accession>
<dbReference type="PANTHER" id="PTHR43806:SF11">
    <property type="entry name" value="CEREVISIN-RELATED"/>
    <property type="match status" value="1"/>
</dbReference>
<dbReference type="SUPFAM" id="SSF52743">
    <property type="entry name" value="Subtilisin-like"/>
    <property type="match status" value="1"/>
</dbReference>
<proteinExistence type="inferred from homology"/>
<comment type="caution">
    <text evidence="5">Lacks conserved residue(s) required for the propagation of feature annotation.</text>
</comment>
<dbReference type="PROSITE" id="PS51892">
    <property type="entry name" value="SUBTILASE"/>
    <property type="match status" value="1"/>
</dbReference>
<evidence type="ECO:0000256" key="3">
    <source>
        <dbReference type="ARBA" id="ARBA00022801"/>
    </source>
</evidence>
<evidence type="ECO:0000313" key="8">
    <source>
        <dbReference type="Proteomes" id="UP000049685"/>
    </source>
</evidence>
<evidence type="ECO:0000256" key="5">
    <source>
        <dbReference type="PROSITE-ProRule" id="PRU01240"/>
    </source>
</evidence>
<dbReference type="PANTHER" id="PTHR43806">
    <property type="entry name" value="PEPTIDASE S8"/>
    <property type="match status" value="1"/>
</dbReference>
<dbReference type="RefSeq" id="WP_057557023.1">
    <property type="nucleotide sequence ID" value="NZ_CDNY01000001.1"/>
</dbReference>
<dbReference type="Gene3D" id="3.40.50.200">
    <property type="entry name" value="Peptidase S8/S53 domain"/>
    <property type="match status" value="1"/>
</dbReference>
<evidence type="ECO:0000259" key="6">
    <source>
        <dbReference type="Pfam" id="PF00082"/>
    </source>
</evidence>
<dbReference type="InterPro" id="IPR023827">
    <property type="entry name" value="Peptidase_S8_Asp-AS"/>
</dbReference>
<dbReference type="EMBL" id="CDNY01000001">
    <property type="protein sequence ID" value="CEN31379.1"/>
    <property type="molecule type" value="Genomic_DNA"/>
</dbReference>
<dbReference type="GO" id="GO:0004252">
    <property type="term" value="F:serine-type endopeptidase activity"/>
    <property type="evidence" value="ECO:0007669"/>
    <property type="project" value="UniProtKB-EC"/>
</dbReference>
<dbReference type="InterPro" id="IPR000209">
    <property type="entry name" value="Peptidase_S8/S53_dom"/>
</dbReference>
<evidence type="ECO:0000256" key="2">
    <source>
        <dbReference type="ARBA" id="ARBA00022670"/>
    </source>
</evidence>
<dbReference type="EC" id="3.4.21.62" evidence="7"/>
<comment type="caution">
    <text evidence="7">The sequence shown here is derived from an EMBL/GenBank/DDBJ whole genome shotgun (WGS) entry which is preliminary data.</text>
</comment>
<dbReference type="GO" id="GO:0006508">
    <property type="term" value="P:proteolysis"/>
    <property type="evidence" value="ECO:0007669"/>
    <property type="project" value="UniProtKB-KW"/>
</dbReference>
<dbReference type="InterPro" id="IPR050131">
    <property type="entry name" value="Peptidase_S8_subtilisin-like"/>
</dbReference>
<keyword evidence="2 7" id="KW-0645">Protease</keyword>
<comment type="similarity">
    <text evidence="1 5">Belongs to the peptidase S8 family.</text>
</comment>
<sequence length="340" mass="39021">MKNNIRVAILDTGIDKNHEYLKDNIIGGISLKCDDKYILICDDYEDDNGHGTACASIIKKEFENVEIFVVKVLDKDGKSNVQVLEEALKYLLDKDIKIINLSLSIIESEVVKDLKKICDKLNAQGKIIVCSLANGYEESFPAIFENVIGVKGFILEDENSFWYNRNKNIQCIMDNNSYMNCYINNSYKLFGKCNSQAAAKLTGKVAKILSEYGDMKFYEINKKLELLGRRSDWTSEDLIKSKRFPNFKDVSFSDDYSILNEVSNVIIDFLGAKNCDLYKYSLFNKSIGLTEDNCYELIKILEKKFKIGLDYLNISRYDFVSIYTLVDLINKKIKSINFKN</sequence>
<gene>
    <name evidence="7" type="primary">apr</name>
    <name evidence="7" type="ORF">UMC4404_32111</name>
</gene>
<dbReference type="Pfam" id="PF00082">
    <property type="entry name" value="Peptidase_S8"/>
    <property type="match status" value="1"/>
</dbReference>
<organism evidence="7 8">
    <name type="scientific">Paraclostridium sordellii</name>
    <name type="common">Clostridium sordellii</name>
    <dbReference type="NCBI Taxonomy" id="1505"/>
    <lineage>
        <taxon>Bacteria</taxon>
        <taxon>Bacillati</taxon>
        <taxon>Bacillota</taxon>
        <taxon>Clostridia</taxon>
        <taxon>Peptostreptococcales</taxon>
        <taxon>Peptostreptococcaceae</taxon>
        <taxon>Paraclostridium</taxon>
    </lineage>
</organism>
<name>A0A9P1P7W1_PARSO</name>
<reference evidence="8" key="1">
    <citation type="submission" date="2015-01" db="EMBL/GenBank/DDBJ databases">
        <authorList>
            <person name="Aslett A.Martin."/>
            <person name="De Silva Nishadi"/>
        </authorList>
    </citation>
    <scope>NUCLEOTIDE SEQUENCE [LARGE SCALE GENOMIC DNA]</scope>
    <source>
        <strain evidence="8">UMC4404</strain>
    </source>
</reference>
<dbReference type="Proteomes" id="UP000049685">
    <property type="component" value="Unassembled WGS sequence"/>
</dbReference>
<protein>
    <submittedName>
        <fullName evidence="7">Serine protease</fullName>
        <ecNumber evidence="7">3.4.21.62</ecNumber>
    </submittedName>
</protein>
<keyword evidence="3 7" id="KW-0378">Hydrolase</keyword>
<dbReference type="InterPro" id="IPR036852">
    <property type="entry name" value="Peptidase_S8/S53_dom_sf"/>
</dbReference>
<dbReference type="InterPro" id="IPR015500">
    <property type="entry name" value="Peptidase_S8_subtilisin-rel"/>
</dbReference>
<evidence type="ECO:0000256" key="1">
    <source>
        <dbReference type="ARBA" id="ARBA00011073"/>
    </source>
</evidence>
<evidence type="ECO:0000313" key="7">
    <source>
        <dbReference type="EMBL" id="CEN31379.1"/>
    </source>
</evidence>
<dbReference type="PRINTS" id="PR00723">
    <property type="entry name" value="SUBTILISIN"/>
</dbReference>
<dbReference type="AlphaFoldDB" id="A0A9P1P7W1"/>
<keyword evidence="4" id="KW-0720">Serine protease</keyword>
<evidence type="ECO:0000256" key="4">
    <source>
        <dbReference type="ARBA" id="ARBA00022825"/>
    </source>
</evidence>
<feature type="domain" description="Peptidase S8/S53" evidence="6">
    <location>
        <begin position="3"/>
        <end position="221"/>
    </location>
</feature>